<keyword evidence="1" id="KW-1133">Transmembrane helix</keyword>
<evidence type="ECO:0000313" key="2">
    <source>
        <dbReference type="EMBL" id="KAF6150904.1"/>
    </source>
</evidence>
<evidence type="ECO:0000313" key="3">
    <source>
        <dbReference type="Proteomes" id="UP000541444"/>
    </source>
</evidence>
<dbReference type="EMBL" id="JACGCM010001725">
    <property type="protein sequence ID" value="KAF6150904.1"/>
    <property type="molecule type" value="Genomic_DNA"/>
</dbReference>
<reference evidence="2 3" key="1">
    <citation type="journal article" date="2020" name="IScience">
        <title>Genome Sequencing of the Endangered Kingdonia uniflora (Circaeasteraceae, Ranunculales) Reveals Potential Mechanisms of Evolutionary Specialization.</title>
        <authorList>
            <person name="Sun Y."/>
            <person name="Deng T."/>
            <person name="Zhang A."/>
            <person name="Moore M.J."/>
            <person name="Landis J.B."/>
            <person name="Lin N."/>
            <person name="Zhang H."/>
            <person name="Zhang X."/>
            <person name="Huang J."/>
            <person name="Zhang X."/>
            <person name="Sun H."/>
            <person name="Wang H."/>
        </authorList>
    </citation>
    <scope>NUCLEOTIDE SEQUENCE [LARGE SCALE GENOMIC DNA]</scope>
    <source>
        <strain evidence="2">TB1705</strain>
        <tissue evidence="2">Leaf</tissue>
    </source>
</reference>
<comment type="caution">
    <text evidence="2">The sequence shown here is derived from an EMBL/GenBank/DDBJ whole genome shotgun (WGS) entry which is preliminary data.</text>
</comment>
<dbReference type="Proteomes" id="UP000541444">
    <property type="component" value="Unassembled WGS sequence"/>
</dbReference>
<protein>
    <submittedName>
        <fullName evidence="2">Uncharacterized protein</fullName>
    </submittedName>
</protein>
<gene>
    <name evidence="2" type="ORF">GIB67_000070</name>
</gene>
<feature type="transmembrane region" description="Helical" evidence="1">
    <location>
        <begin position="12"/>
        <end position="35"/>
    </location>
</feature>
<sequence length="78" mass="8678">MLELIIHRKVRPFLLMMSLSVQEGSLLLVVLLVSLCSKLVYELKGEKISCGSSTIRTNGVGPISDIGIHCPRRKSYFC</sequence>
<organism evidence="2 3">
    <name type="scientific">Kingdonia uniflora</name>
    <dbReference type="NCBI Taxonomy" id="39325"/>
    <lineage>
        <taxon>Eukaryota</taxon>
        <taxon>Viridiplantae</taxon>
        <taxon>Streptophyta</taxon>
        <taxon>Embryophyta</taxon>
        <taxon>Tracheophyta</taxon>
        <taxon>Spermatophyta</taxon>
        <taxon>Magnoliopsida</taxon>
        <taxon>Ranunculales</taxon>
        <taxon>Circaeasteraceae</taxon>
        <taxon>Kingdonia</taxon>
    </lineage>
</organism>
<accession>A0A7J7M7Z8</accession>
<keyword evidence="1" id="KW-0472">Membrane</keyword>
<keyword evidence="1" id="KW-0812">Transmembrane</keyword>
<keyword evidence="3" id="KW-1185">Reference proteome</keyword>
<dbReference type="AlphaFoldDB" id="A0A7J7M7Z8"/>
<name>A0A7J7M7Z8_9MAGN</name>
<proteinExistence type="predicted"/>
<evidence type="ECO:0000256" key="1">
    <source>
        <dbReference type="SAM" id="Phobius"/>
    </source>
</evidence>